<dbReference type="SMART" id="SM00494">
    <property type="entry name" value="ChtBD2"/>
    <property type="match status" value="1"/>
</dbReference>
<proteinExistence type="predicted"/>
<keyword evidence="2" id="KW-0732">Signal</keyword>
<reference evidence="5" key="1">
    <citation type="submission" date="2025-08" db="UniProtKB">
        <authorList>
            <consortium name="RefSeq"/>
        </authorList>
    </citation>
    <scope>IDENTIFICATION</scope>
</reference>
<dbReference type="Proteomes" id="UP000694888">
    <property type="component" value="Unplaced"/>
</dbReference>
<dbReference type="GeneID" id="101860784"/>
<gene>
    <name evidence="5" type="primary">LOC101860784</name>
</gene>
<dbReference type="PANTHER" id="PTHR45985:SF3">
    <property type="entry name" value="CHITIN DEACETYLASE-LIKE 4"/>
    <property type="match status" value="1"/>
</dbReference>
<dbReference type="InterPro" id="IPR002557">
    <property type="entry name" value="Chitin-bd_dom"/>
</dbReference>
<keyword evidence="4" id="KW-1185">Reference proteome</keyword>
<feature type="chain" id="PRO_5046843227" evidence="2">
    <location>
        <begin position="27"/>
        <end position="585"/>
    </location>
</feature>
<dbReference type="InterPro" id="IPR011330">
    <property type="entry name" value="Glyco_hydro/deAcase_b/a-brl"/>
</dbReference>
<evidence type="ECO:0000259" key="3">
    <source>
        <dbReference type="PROSITE" id="PS50940"/>
    </source>
</evidence>
<evidence type="ECO:0000313" key="5">
    <source>
        <dbReference type="RefSeq" id="XP_005090876.2"/>
    </source>
</evidence>
<dbReference type="Pfam" id="PF01522">
    <property type="entry name" value="Polysacc_deac_1"/>
    <property type="match status" value="1"/>
</dbReference>
<dbReference type="SUPFAM" id="SSF88713">
    <property type="entry name" value="Glycoside hydrolase/deacetylase"/>
    <property type="match status" value="1"/>
</dbReference>
<evidence type="ECO:0000256" key="2">
    <source>
        <dbReference type="SAM" id="SignalP"/>
    </source>
</evidence>
<evidence type="ECO:0000313" key="4">
    <source>
        <dbReference type="Proteomes" id="UP000694888"/>
    </source>
</evidence>
<dbReference type="Gene3D" id="2.170.140.10">
    <property type="entry name" value="Chitin binding domain"/>
    <property type="match status" value="1"/>
</dbReference>
<feature type="region of interest" description="Disordered" evidence="1">
    <location>
        <begin position="202"/>
        <end position="264"/>
    </location>
</feature>
<dbReference type="RefSeq" id="XP_005090876.2">
    <property type="nucleotide sequence ID" value="XM_005090819.3"/>
</dbReference>
<feature type="domain" description="Chitin-binding type-2" evidence="3">
    <location>
        <begin position="47"/>
        <end position="102"/>
    </location>
</feature>
<dbReference type="SUPFAM" id="SSF57625">
    <property type="entry name" value="Invertebrate chitin-binding proteins"/>
    <property type="match status" value="1"/>
</dbReference>
<sequence>MAVKSRCTNFLLRATFTLLMLPACLAQNSYCPNVETIGGTVTLQDGDMVCAPLGQGQLSTDVGSDYLVCTNGQVKRMSCNAHLRFDTDSKICNWRALATCDLPSSLPIVPTGQVPTTPQGPRVNGCQNTFTSEGYTNLAHGTYACAPVRPDDGAFFKGRLFIWCDNGEVRGPVPCRNGYTWDTSVNSCTPGPARCDLSSDVKPVVTSARPPVQTTPQPGPATTKVPTTQQPTTQRPTTQRPTTQRPTTKQPTTRRPTHPSGPCNPSSCRLPSCFCYGDTPIGTPLADTPQFLMLTFDDAVTPQAYQQYYLPLLVQNKYNLKNPTGCKARTAFYVQHDYTDYALVKKLYNDGHEIACHTVHHTLPKGDDPSDFAEMQNEIQGLRDMMMKNTNDQELVDGIVGFRAPYLRVAGNVQFDVLQSNHFLYDTSILNAKTQIGKDPLWPYTLDYVIERNECINPPCPTKPYPGFWEIPLNGIKGDNDFDCSMVDACWVGENANTATEEQWYNFFKRNFEDFFYPKKIPMPLFMHVSLFMRNHNAYTGLGRFLSDMLTTHDDIWMVTPKQVIQWMQDQRPNSEMVGQNWGCA</sequence>
<dbReference type="InterPro" id="IPR036508">
    <property type="entry name" value="Chitin-bd_dom_sf"/>
</dbReference>
<feature type="signal peptide" evidence="2">
    <location>
        <begin position="1"/>
        <end position="26"/>
    </location>
</feature>
<accession>A0ABM0JD03</accession>
<feature type="compositionally biased region" description="Low complexity" evidence="1">
    <location>
        <begin position="222"/>
        <end position="254"/>
    </location>
</feature>
<name>A0ABM0JD03_APLCA</name>
<dbReference type="Gene3D" id="3.20.20.370">
    <property type="entry name" value="Glycoside hydrolase/deacetylase"/>
    <property type="match status" value="1"/>
</dbReference>
<organism evidence="4 5">
    <name type="scientific">Aplysia californica</name>
    <name type="common">California sea hare</name>
    <dbReference type="NCBI Taxonomy" id="6500"/>
    <lineage>
        <taxon>Eukaryota</taxon>
        <taxon>Metazoa</taxon>
        <taxon>Spiralia</taxon>
        <taxon>Lophotrochozoa</taxon>
        <taxon>Mollusca</taxon>
        <taxon>Gastropoda</taxon>
        <taxon>Heterobranchia</taxon>
        <taxon>Euthyneura</taxon>
        <taxon>Tectipleura</taxon>
        <taxon>Aplysiida</taxon>
        <taxon>Aplysioidea</taxon>
        <taxon>Aplysiidae</taxon>
        <taxon>Aplysia</taxon>
    </lineage>
</organism>
<protein>
    <submittedName>
        <fullName evidence="5">Chitin deacetylase 8</fullName>
    </submittedName>
</protein>
<dbReference type="InterPro" id="IPR002509">
    <property type="entry name" value="NODB_dom"/>
</dbReference>
<dbReference type="Pfam" id="PF01607">
    <property type="entry name" value="CBM_14"/>
    <property type="match status" value="1"/>
</dbReference>
<dbReference type="PANTHER" id="PTHR45985">
    <property type="match status" value="1"/>
</dbReference>
<dbReference type="PROSITE" id="PS50940">
    <property type="entry name" value="CHIT_BIND_II"/>
    <property type="match status" value="1"/>
</dbReference>
<dbReference type="InterPro" id="IPR052740">
    <property type="entry name" value="CE4"/>
</dbReference>
<evidence type="ECO:0000256" key="1">
    <source>
        <dbReference type="SAM" id="MobiDB-lite"/>
    </source>
</evidence>